<accession>A0A175RDT7</accession>
<dbReference type="AlphaFoldDB" id="A0A175RDT7"/>
<dbReference type="PATRIC" id="fig|33881.3.peg.700"/>
<dbReference type="STRING" id="33881.NS184_17125"/>
<feature type="transmembrane region" description="Helical" evidence="1">
    <location>
        <begin position="56"/>
        <end position="77"/>
    </location>
</feature>
<proteinExistence type="predicted"/>
<feature type="transmembrane region" description="Helical" evidence="1">
    <location>
        <begin position="21"/>
        <end position="44"/>
    </location>
</feature>
<feature type="transmembrane region" description="Helical" evidence="1">
    <location>
        <begin position="110"/>
        <end position="129"/>
    </location>
</feature>
<feature type="transmembrane region" description="Helical" evidence="1">
    <location>
        <begin position="84"/>
        <end position="104"/>
    </location>
</feature>
<evidence type="ECO:0008006" key="4">
    <source>
        <dbReference type="Google" id="ProtNLM"/>
    </source>
</evidence>
<dbReference type="Proteomes" id="UP000078252">
    <property type="component" value="Unassembled WGS sequence"/>
</dbReference>
<keyword evidence="1" id="KW-0472">Membrane</keyword>
<name>A0A175RDT7_9MICO</name>
<protein>
    <recommendedName>
        <fullName evidence="4">Histidine kinase</fullName>
    </recommendedName>
</protein>
<evidence type="ECO:0000313" key="2">
    <source>
        <dbReference type="EMBL" id="KTR00561.1"/>
    </source>
</evidence>
<dbReference type="EMBL" id="LDQC01000183">
    <property type="protein sequence ID" value="KTR00561.1"/>
    <property type="molecule type" value="Genomic_DNA"/>
</dbReference>
<organism evidence="2 3">
    <name type="scientific">Curtobacterium luteum</name>
    <dbReference type="NCBI Taxonomy" id="33881"/>
    <lineage>
        <taxon>Bacteria</taxon>
        <taxon>Bacillati</taxon>
        <taxon>Actinomycetota</taxon>
        <taxon>Actinomycetes</taxon>
        <taxon>Micrococcales</taxon>
        <taxon>Microbacteriaceae</taxon>
        <taxon>Curtobacterium</taxon>
    </lineage>
</organism>
<sequence length="145" mass="15426">MAVHDTTPDESAEPGQRTPAFTVLQVVLGLEFLALAGVTVWLLVELVTSPATSLASGIALTILTAIAALWLGALFVGLRNRRPWVRSGIIVWQVMQGALAIGAFQGVFRVAWFGWLLLIPALLAITLVLSRPVTAALVRQDGDGD</sequence>
<gene>
    <name evidence="2" type="ORF">NS184_17125</name>
</gene>
<comment type="caution">
    <text evidence="2">The sequence shown here is derived from an EMBL/GenBank/DDBJ whole genome shotgun (WGS) entry which is preliminary data.</text>
</comment>
<keyword evidence="1" id="KW-0812">Transmembrane</keyword>
<reference evidence="2 3" key="1">
    <citation type="journal article" date="2016" name="Front. Microbiol.">
        <title>Genomic Resource of Rice Seed Associated Bacteria.</title>
        <authorList>
            <person name="Midha S."/>
            <person name="Bansal K."/>
            <person name="Sharma S."/>
            <person name="Kumar N."/>
            <person name="Patil P.P."/>
            <person name="Chaudhry V."/>
            <person name="Patil P.B."/>
        </authorList>
    </citation>
    <scope>NUCLEOTIDE SEQUENCE [LARGE SCALE GENOMIC DNA]</scope>
    <source>
        <strain evidence="2 3">NS184</strain>
    </source>
</reference>
<evidence type="ECO:0000256" key="1">
    <source>
        <dbReference type="SAM" id="Phobius"/>
    </source>
</evidence>
<keyword evidence="1" id="KW-1133">Transmembrane helix</keyword>
<evidence type="ECO:0000313" key="3">
    <source>
        <dbReference type="Proteomes" id="UP000078252"/>
    </source>
</evidence>